<dbReference type="PANTHER" id="PTHR42924:SF3">
    <property type="entry name" value="POLYMERASE_HISTIDINOL PHOSPHATASE N-TERMINAL DOMAIN-CONTAINING PROTEIN"/>
    <property type="match status" value="1"/>
</dbReference>
<dbReference type="GO" id="GO:0035312">
    <property type="term" value="F:5'-3' DNA exonuclease activity"/>
    <property type="evidence" value="ECO:0007669"/>
    <property type="project" value="TreeGrafter"/>
</dbReference>
<dbReference type="EMBL" id="CP033604">
    <property type="protein sequence ID" value="AYV37225.1"/>
    <property type="molecule type" value="Genomic_DNA"/>
</dbReference>
<dbReference type="PANTHER" id="PTHR42924">
    <property type="entry name" value="EXONUCLEASE"/>
    <property type="match status" value="1"/>
</dbReference>
<dbReference type="RefSeq" id="WP_123172986.1">
    <property type="nucleotide sequence ID" value="NZ_CP033604.1"/>
</dbReference>
<dbReference type="AlphaFoldDB" id="A0AAN1UPS9"/>
<dbReference type="Pfam" id="PF02463">
    <property type="entry name" value="SMC_N"/>
    <property type="match status" value="1"/>
</dbReference>
<proteinExistence type="predicted"/>
<accession>A0AAN1UPS9</accession>
<name>A0AAN1UPS9_AERVE</name>
<protein>
    <recommendedName>
        <fullName evidence="1">RecF/RecN/SMC N-terminal domain-containing protein</fullName>
    </recommendedName>
</protein>
<dbReference type="Gene3D" id="3.20.20.140">
    <property type="entry name" value="Metal-dependent hydrolases"/>
    <property type="match status" value="1"/>
</dbReference>
<sequence>MNVVGARWWKFDFHTHSPASCDYGKGDHDLRYNKNPREWLLDFISNNIECVAVTDHNTGEWVDKLKDAAETLRSEGHSIYIFPGVEITANSNIHIIGIFDPTFTSSDISAIVGATKFRGTKGDSDAVAEESAENIIREIVRSGGVAIPAHIDMKAGLCQITSSNTIKQACELSNAVEIIYPDKDTEPSRLSRFNNLGLDLPSIIGSDSHHPNDINRAYTWVKMSTPSIDGLKLALVDGVSSLIRSDAESGNPNQYSSTTLHSITIKNTKYAGRKSPLEITFNPWLNSIIGGRGSGKSSVLEFIRIGMDRSKDLTLLKPDNEIRRSFESFIKTSASRESEGVLLDDSEISCIYIRDNIQYKLNWNKPTNSVSISRKDNDSWILENGEAHSRFPIKIFSQKQIFDLAKNPNALLKLMDESSIVKSQQWKMDWEEKCSHFLTLSSQIRELKSRLSNKDILLGQLSDVEQKLKTLENSDNKEIFSLFQQFSTKRSIVAKLESDVELLAKDLNVYLTSAKTPEIDSDVFDVHADSELQIIEEMNQLSAKVTLFKTAIESAGSELENELVKFKLWYAGSSFNRKHIDVYNKYNDLMATLNTQGVNNPAEYSKLIDTKSSLIKSINELTVIESKIADLNLQMNSAYASIVELRGNLTYNRLQFLKENIKEQSGIKIEITPLGDTENIEHSFRDVIGRLDGAFASDIFDSEKKSGFLYKLNQLMLNIEPRDDLSLRFSALHDFKGKLFNFNSGDILGEKVGKRFIDFMAQQQPQKFDELNLWFPDDKLTIKFFDGKRYKDVSQGSAGQKASAILSFLLSYGTEPLILDQPEDDLDNGLITNLIVSKLHESKSKRQIIVVTHNPNIVVNGDSEYVIALADKGQIIQAASGALQEINVRKNVCEIMEGGELALQKRYKRMLTV</sequence>
<dbReference type="InterPro" id="IPR052018">
    <property type="entry name" value="PHP_domain"/>
</dbReference>
<dbReference type="Proteomes" id="UP000267614">
    <property type="component" value="Chromosome"/>
</dbReference>
<feature type="domain" description="RecF/RecN/SMC N-terminal" evidence="1">
    <location>
        <begin position="260"/>
        <end position="872"/>
    </location>
</feature>
<dbReference type="SUPFAM" id="SSF89550">
    <property type="entry name" value="PHP domain-like"/>
    <property type="match status" value="1"/>
</dbReference>
<dbReference type="Gene3D" id="3.40.50.300">
    <property type="entry name" value="P-loop containing nucleotide triphosphate hydrolases"/>
    <property type="match status" value="2"/>
</dbReference>
<dbReference type="InterPro" id="IPR054787">
    <property type="entry name" value="TrlF_ATPase"/>
</dbReference>
<organism evidence="2 3">
    <name type="scientific">Aeromonas veronii</name>
    <dbReference type="NCBI Taxonomy" id="654"/>
    <lineage>
        <taxon>Bacteria</taxon>
        <taxon>Pseudomonadati</taxon>
        <taxon>Pseudomonadota</taxon>
        <taxon>Gammaproteobacteria</taxon>
        <taxon>Aeromonadales</taxon>
        <taxon>Aeromonadaceae</taxon>
        <taxon>Aeromonas</taxon>
    </lineage>
</organism>
<evidence type="ECO:0000259" key="1">
    <source>
        <dbReference type="Pfam" id="PF02463"/>
    </source>
</evidence>
<evidence type="ECO:0000313" key="3">
    <source>
        <dbReference type="Proteomes" id="UP000267614"/>
    </source>
</evidence>
<dbReference type="InterPro" id="IPR027417">
    <property type="entry name" value="P-loop_NTPase"/>
</dbReference>
<dbReference type="InterPro" id="IPR003395">
    <property type="entry name" value="RecF/RecN/SMC_N"/>
</dbReference>
<evidence type="ECO:0000313" key="2">
    <source>
        <dbReference type="EMBL" id="AYV37225.1"/>
    </source>
</evidence>
<reference evidence="2 3" key="1">
    <citation type="submission" date="2018-11" db="EMBL/GenBank/DDBJ databases">
        <title>Complete genome sequence of multidrug-resistant Aeromonas veronii strain MS-18-37.</title>
        <authorList>
            <person name="Abdelhamed H."/>
            <person name="Lawrence M."/>
            <person name="Waldbieser G."/>
        </authorList>
    </citation>
    <scope>NUCLEOTIDE SEQUENCE [LARGE SCALE GENOMIC DNA]</scope>
    <source>
        <strain evidence="2 3">MS-18-37</strain>
    </source>
</reference>
<dbReference type="SUPFAM" id="SSF52540">
    <property type="entry name" value="P-loop containing nucleoside triphosphate hydrolases"/>
    <property type="match status" value="1"/>
</dbReference>
<dbReference type="NCBIfam" id="NF045780">
    <property type="entry name" value="TrlF_fam_ATP"/>
    <property type="match status" value="1"/>
</dbReference>
<dbReference type="GO" id="GO:0004534">
    <property type="term" value="F:5'-3' RNA exonuclease activity"/>
    <property type="evidence" value="ECO:0007669"/>
    <property type="project" value="TreeGrafter"/>
</dbReference>
<dbReference type="InterPro" id="IPR016195">
    <property type="entry name" value="Pol/histidinol_Pase-like"/>
</dbReference>
<gene>
    <name evidence="2" type="ORF">EFI48_10510</name>
</gene>